<evidence type="ECO:0000256" key="10">
    <source>
        <dbReference type="PROSITE-ProRule" id="PRU01360"/>
    </source>
</evidence>
<dbReference type="AlphaFoldDB" id="A0A9D7SYC1"/>
<dbReference type="GO" id="GO:0009279">
    <property type="term" value="C:cell outer membrane"/>
    <property type="evidence" value="ECO:0007669"/>
    <property type="project" value="UniProtKB-SubCell"/>
</dbReference>
<keyword evidence="8 14" id="KW-0675">Receptor</keyword>
<evidence type="ECO:0000256" key="6">
    <source>
        <dbReference type="ARBA" id="ARBA00023077"/>
    </source>
</evidence>
<dbReference type="Gene3D" id="2.40.170.20">
    <property type="entry name" value="TonB-dependent receptor, beta-barrel domain"/>
    <property type="match status" value="1"/>
</dbReference>
<dbReference type="InterPro" id="IPR037066">
    <property type="entry name" value="Plug_dom_sf"/>
</dbReference>
<evidence type="ECO:0000256" key="11">
    <source>
        <dbReference type="RuleBase" id="RU003357"/>
    </source>
</evidence>
<name>A0A9D7SYC1_9BACT</name>
<feature type="domain" description="TonB-dependent receptor-like beta-barrel" evidence="12">
    <location>
        <begin position="339"/>
        <end position="772"/>
    </location>
</feature>
<evidence type="ECO:0000256" key="3">
    <source>
        <dbReference type="ARBA" id="ARBA00022452"/>
    </source>
</evidence>
<keyword evidence="4 10" id="KW-0812">Transmembrane</keyword>
<gene>
    <name evidence="14" type="ORF">IPP15_11580</name>
</gene>
<feature type="domain" description="TonB-dependent receptor plug" evidence="13">
    <location>
        <begin position="111"/>
        <end position="218"/>
    </location>
</feature>
<evidence type="ECO:0000313" key="14">
    <source>
        <dbReference type="EMBL" id="MBK9983044.1"/>
    </source>
</evidence>
<dbReference type="Gene3D" id="2.170.130.10">
    <property type="entry name" value="TonB-dependent receptor, plug domain"/>
    <property type="match status" value="1"/>
</dbReference>
<evidence type="ECO:0000256" key="4">
    <source>
        <dbReference type="ARBA" id="ARBA00022692"/>
    </source>
</evidence>
<comment type="subcellular location">
    <subcellularLocation>
        <location evidence="1 10">Cell outer membrane</location>
        <topology evidence="1 10">Multi-pass membrane protein</topology>
    </subcellularLocation>
</comment>
<keyword evidence="9 10" id="KW-0998">Cell outer membrane</keyword>
<comment type="caution">
    <text evidence="14">The sequence shown here is derived from an EMBL/GenBank/DDBJ whole genome shotgun (WGS) entry which is preliminary data.</text>
</comment>
<sequence>MKQIYLLTVAILLCTFLSAQTVMVLDLTTLQPLPQVSISPSSSTTVLTDDKGKADISSLLHAPSITITYPGYQSLTLSYEELVAKPEILMTESSHVFNEIVVSANRSENEAKDVAQPIEVISTHDLAFNNSQTSADVIQQTGNVFVQKSQLGGGSPIIRGFETNKVLLVIDGVRMNNAIYRGGHLQNIVTLDNAAMQRVEILYGPGAVMYGSDALGGVMHFFTKNPKLSSDGKLATTVNAFVRYSTADEEKTGHVDFSLGGPRLGSLTSFTYSDFGDLKQGSQRDDKYPDFGKRLQYAERQNGVDVAVTNPDPDVQVGSAYKQYDFLQKFTYAQNEHVSHFLNVQYSTSSDVPRYDRLTETAGGTLRFGDWYYGPQKRLFGSYSMLLSHDHGLFDEARIALAYQNIEESRNDRRFGSANINHRIEKLNILSLNADFTKTNGKSEWHYGIEGITNHVNSTATKENIETGVVVPQNTRYPDGGSDVNSAALYLSDMYHVSDHLIIQPGVRLSYNNLKSVFEDKTFFPFPFDEVNQTNTILSGSLGLVWNGDSGWRVSLLGATGFRAPNVDDLSKVFESVQGSVVVPNPDLGPEKTYSVDLGISRTINDKYSVGIDGYYTLYRDAITTVPGTFNGQSQIIYDDSLSNVTMNVNARKAYLYGANAYINIDITKALSLYSTINYTYARIQEETGDRPLDHIPPVFGKTSLNLKIKKFRGEIYAMYNGWKKMKDYNLDGEDNLPFATPEGMPAWMTFNVKGSYQFTKNFTIQLGVENIADQNYRIFASNISAPGRNVVVTVRGSW</sequence>
<dbReference type="CDD" id="cd01347">
    <property type="entry name" value="ligand_gated_channel"/>
    <property type="match status" value="1"/>
</dbReference>
<evidence type="ECO:0000259" key="12">
    <source>
        <dbReference type="Pfam" id="PF00593"/>
    </source>
</evidence>
<evidence type="ECO:0000256" key="7">
    <source>
        <dbReference type="ARBA" id="ARBA00023136"/>
    </source>
</evidence>
<reference evidence="14 15" key="1">
    <citation type="submission" date="2020-10" db="EMBL/GenBank/DDBJ databases">
        <title>Connecting structure to function with the recovery of over 1000 high-quality activated sludge metagenome-assembled genomes encoding full-length rRNA genes using long-read sequencing.</title>
        <authorList>
            <person name="Singleton C.M."/>
            <person name="Petriglieri F."/>
            <person name="Kristensen J.M."/>
            <person name="Kirkegaard R.H."/>
            <person name="Michaelsen T.Y."/>
            <person name="Andersen M.H."/>
            <person name="Karst S.M."/>
            <person name="Dueholm M.S."/>
            <person name="Nielsen P.H."/>
            <person name="Albertsen M."/>
        </authorList>
    </citation>
    <scope>NUCLEOTIDE SEQUENCE [LARGE SCALE GENOMIC DNA]</scope>
    <source>
        <strain evidence="14">Ribe_18-Q3-R11-54_MAXAC.273</strain>
    </source>
</reference>
<evidence type="ECO:0000256" key="1">
    <source>
        <dbReference type="ARBA" id="ARBA00004571"/>
    </source>
</evidence>
<proteinExistence type="inferred from homology"/>
<dbReference type="InterPro" id="IPR039426">
    <property type="entry name" value="TonB-dep_rcpt-like"/>
</dbReference>
<dbReference type="GO" id="GO:0015344">
    <property type="term" value="F:siderophore uptake transmembrane transporter activity"/>
    <property type="evidence" value="ECO:0007669"/>
    <property type="project" value="TreeGrafter"/>
</dbReference>
<dbReference type="Pfam" id="PF00593">
    <property type="entry name" value="TonB_dep_Rec_b-barrel"/>
    <property type="match status" value="1"/>
</dbReference>
<comment type="similarity">
    <text evidence="10 11">Belongs to the TonB-dependent receptor family.</text>
</comment>
<evidence type="ECO:0000256" key="2">
    <source>
        <dbReference type="ARBA" id="ARBA00022448"/>
    </source>
</evidence>
<protein>
    <submittedName>
        <fullName evidence="14">TonB-dependent receptor</fullName>
    </submittedName>
</protein>
<dbReference type="EMBL" id="JADKGY010000008">
    <property type="protein sequence ID" value="MBK9983044.1"/>
    <property type="molecule type" value="Genomic_DNA"/>
</dbReference>
<keyword evidence="2 10" id="KW-0813">Transport</keyword>
<dbReference type="SUPFAM" id="SSF56935">
    <property type="entry name" value="Porins"/>
    <property type="match status" value="1"/>
</dbReference>
<evidence type="ECO:0000256" key="5">
    <source>
        <dbReference type="ARBA" id="ARBA00022729"/>
    </source>
</evidence>
<keyword evidence="3 10" id="KW-1134">Transmembrane beta strand</keyword>
<dbReference type="Proteomes" id="UP000808337">
    <property type="component" value="Unassembled WGS sequence"/>
</dbReference>
<evidence type="ECO:0000259" key="13">
    <source>
        <dbReference type="Pfam" id="PF07715"/>
    </source>
</evidence>
<evidence type="ECO:0000256" key="9">
    <source>
        <dbReference type="ARBA" id="ARBA00023237"/>
    </source>
</evidence>
<keyword evidence="6 11" id="KW-0798">TonB box</keyword>
<dbReference type="PROSITE" id="PS52016">
    <property type="entry name" value="TONB_DEPENDENT_REC_3"/>
    <property type="match status" value="1"/>
</dbReference>
<accession>A0A9D7SYC1</accession>
<evidence type="ECO:0000256" key="8">
    <source>
        <dbReference type="ARBA" id="ARBA00023170"/>
    </source>
</evidence>
<dbReference type="InterPro" id="IPR036942">
    <property type="entry name" value="Beta-barrel_TonB_sf"/>
</dbReference>
<organism evidence="14 15">
    <name type="scientific">Candidatus Opimibacter skivensis</name>
    <dbReference type="NCBI Taxonomy" id="2982028"/>
    <lineage>
        <taxon>Bacteria</taxon>
        <taxon>Pseudomonadati</taxon>
        <taxon>Bacteroidota</taxon>
        <taxon>Saprospiria</taxon>
        <taxon>Saprospirales</taxon>
        <taxon>Saprospiraceae</taxon>
        <taxon>Candidatus Opimibacter</taxon>
    </lineage>
</organism>
<dbReference type="PANTHER" id="PTHR30069">
    <property type="entry name" value="TONB-DEPENDENT OUTER MEMBRANE RECEPTOR"/>
    <property type="match status" value="1"/>
</dbReference>
<dbReference type="InterPro" id="IPR012910">
    <property type="entry name" value="Plug_dom"/>
</dbReference>
<keyword evidence="7 10" id="KW-0472">Membrane</keyword>
<dbReference type="Pfam" id="PF07715">
    <property type="entry name" value="Plug"/>
    <property type="match status" value="1"/>
</dbReference>
<dbReference type="InterPro" id="IPR000531">
    <property type="entry name" value="Beta-barrel_TonB"/>
</dbReference>
<keyword evidence="5" id="KW-0732">Signal</keyword>
<dbReference type="GO" id="GO:0044718">
    <property type="term" value="P:siderophore transmembrane transport"/>
    <property type="evidence" value="ECO:0007669"/>
    <property type="project" value="TreeGrafter"/>
</dbReference>
<evidence type="ECO:0000313" key="15">
    <source>
        <dbReference type="Proteomes" id="UP000808337"/>
    </source>
</evidence>
<dbReference type="PANTHER" id="PTHR30069:SF29">
    <property type="entry name" value="HEMOGLOBIN AND HEMOGLOBIN-HAPTOGLOBIN-BINDING PROTEIN 1-RELATED"/>
    <property type="match status" value="1"/>
</dbReference>